<evidence type="ECO:0000256" key="6">
    <source>
        <dbReference type="SAM" id="Phobius"/>
    </source>
</evidence>
<feature type="transmembrane region" description="Helical" evidence="6">
    <location>
        <begin position="82"/>
        <end position="99"/>
    </location>
</feature>
<comment type="caution">
    <text evidence="8">The sequence shown here is derived from an EMBL/GenBank/DDBJ whole genome shotgun (WGS) entry which is preliminary data.</text>
</comment>
<evidence type="ECO:0000256" key="1">
    <source>
        <dbReference type="ARBA" id="ARBA00004141"/>
    </source>
</evidence>
<keyword evidence="5 6" id="KW-0472">Membrane</keyword>
<dbReference type="AlphaFoldDB" id="A0A3E2WZL9"/>
<comment type="subcellular location">
    <subcellularLocation>
        <location evidence="1">Membrane</location>
        <topology evidence="1">Multi-pass membrane protein</topology>
    </subcellularLocation>
</comment>
<dbReference type="PANTHER" id="PTHR32322:SF2">
    <property type="entry name" value="EAMA DOMAIN-CONTAINING PROTEIN"/>
    <property type="match status" value="1"/>
</dbReference>
<dbReference type="InterPro" id="IPR000620">
    <property type="entry name" value="EamA_dom"/>
</dbReference>
<feature type="transmembrane region" description="Helical" evidence="6">
    <location>
        <begin position="111"/>
        <end position="130"/>
    </location>
</feature>
<dbReference type="EMBL" id="QVIA01000004">
    <property type="protein sequence ID" value="RGC34076.1"/>
    <property type="molecule type" value="Genomic_DNA"/>
</dbReference>
<feature type="transmembrane region" description="Helical" evidence="6">
    <location>
        <begin position="166"/>
        <end position="187"/>
    </location>
</feature>
<evidence type="ECO:0000313" key="8">
    <source>
        <dbReference type="EMBL" id="RGC34076.1"/>
    </source>
</evidence>
<evidence type="ECO:0000256" key="2">
    <source>
        <dbReference type="ARBA" id="ARBA00007362"/>
    </source>
</evidence>
<evidence type="ECO:0000259" key="7">
    <source>
        <dbReference type="Pfam" id="PF00892"/>
    </source>
</evidence>
<protein>
    <submittedName>
        <fullName evidence="8">EamA family transporter</fullName>
    </submittedName>
</protein>
<dbReference type="SUPFAM" id="SSF103481">
    <property type="entry name" value="Multidrug resistance efflux transporter EmrE"/>
    <property type="match status" value="2"/>
</dbReference>
<sequence length="303" mass="33007">MIRMAQNRNVKLKGCLYAFTAGMLWGITSPAAQYLFERKNIISEWLVPFRLVFAGLLLLIYAGVRRQDITSVWKEKTDACRLVLFGVFGMLGMQFTFFSAVQEMDAGTATIFQYLNPAMLILFFAVVYKIMPGKKEIAAVLAAISGIAIVATHGNFSSLAISPKGFLLGMLLAVTTCFYGVLPAPLVKRYSAEAVSAWGMIVGGLVLMAVTRPWRIPVVIDVQVAAAFVTIITVGTILPFCFYLSAVKYTGSVYAGLFSCVEPVAASVVAAVFLGTRFMKMDILGFALVLSTLFILAIPEKVR</sequence>
<organism evidence="8 9">
    <name type="scientific">Hungatella hathewayi</name>
    <dbReference type="NCBI Taxonomy" id="154046"/>
    <lineage>
        <taxon>Bacteria</taxon>
        <taxon>Bacillati</taxon>
        <taxon>Bacillota</taxon>
        <taxon>Clostridia</taxon>
        <taxon>Lachnospirales</taxon>
        <taxon>Lachnospiraceae</taxon>
        <taxon>Hungatella</taxon>
    </lineage>
</organism>
<feature type="transmembrane region" description="Helical" evidence="6">
    <location>
        <begin position="12"/>
        <end position="36"/>
    </location>
</feature>
<keyword evidence="4 6" id="KW-1133">Transmembrane helix</keyword>
<feature type="transmembrane region" description="Helical" evidence="6">
    <location>
        <begin position="253"/>
        <end position="275"/>
    </location>
</feature>
<feature type="transmembrane region" description="Helical" evidence="6">
    <location>
        <begin position="224"/>
        <end position="246"/>
    </location>
</feature>
<dbReference type="Proteomes" id="UP000261111">
    <property type="component" value="Unassembled WGS sequence"/>
</dbReference>
<feature type="transmembrane region" description="Helical" evidence="6">
    <location>
        <begin position="42"/>
        <end position="61"/>
    </location>
</feature>
<evidence type="ECO:0000256" key="4">
    <source>
        <dbReference type="ARBA" id="ARBA00022989"/>
    </source>
</evidence>
<feature type="domain" description="EamA" evidence="7">
    <location>
        <begin position="164"/>
        <end position="296"/>
    </location>
</feature>
<feature type="transmembrane region" description="Helical" evidence="6">
    <location>
        <begin position="194"/>
        <end position="212"/>
    </location>
</feature>
<evidence type="ECO:0000313" key="9">
    <source>
        <dbReference type="Proteomes" id="UP000261111"/>
    </source>
</evidence>
<keyword evidence="3 6" id="KW-0812">Transmembrane</keyword>
<evidence type="ECO:0000256" key="5">
    <source>
        <dbReference type="ARBA" id="ARBA00023136"/>
    </source>
</evidence>
<comment type="similarity">
    <text evidence="2">Belongs to the EamA transporter family.</text>
</comment>
<dbReference type="Pfam" id="PF00892">
    <property type="entry name" value="EamA"/>
    <property type="match status" value="2"/>
</dbReference>
<dbReference type="PANTHER" id="PTHR32322">
    <property type="entry name" value="INNER MEMBRANE TRANSPORTER"/>
    <property type="match status" value="1"/>
</dbReference>
<proteinExistence type="inferred from homology"/>
<feature type="domain" description="EamA" evidence="7">
    <location>
        <begin position="13"/>
        <end position="151"/>
    </location>
</feature>
<reference evidence="8 9" key="1">
    <citation type="submission" date="2018-08" db="EMBL/GenBank/DDBJ databases">
        <title>A genome reference for cultivated species of the human gut microbiota.</title>
        <authorList>
            <person name="Zou Y."/>
            <person name="Xue W."/>
            <person name="Luo G."/>
        </authorList>
    </citation>
    <scope>NUCLEOTIDE SEQUENCE [LARGE SCALE GENOMIC DNA]</scope>
    <source>
        <strain evidence="8 9">AF19-21</strain>
    </source>
</reference>
<dbReference type="InterPro" id="IPR050638">
    <property type="entry name" value="AA-Vitamin_Transporters"/>
</dbReference>
<feature type="transmembrane region" description="Helical" evidence="6">
    <location>
        <begin position="137"/>
        <end position="154"/>
    </location>
</feature>
<feature type="transmembrane region" description="Helical" evidence="6">
    <location>
        <begin position="281"/>
        <end position="298"/>
    </location>
</feature>
<dbReference type="GO" id="GO:0016020">
    <property type="term" value="C:membrane"/>
    <property type="evidence" value="ECO:0007669"/>
    <property type="project" value="UniProtKB-SubCell"/>
</dbReference>
<accession>A0A3E2WZL9</accession>
<name>A0A3E2WZL9_9FIRM</name>
<gene>
    <name evidence="8" type="ORF">DWX41_04745</name>
</gene>
<evidence type="ECO:0000256" key="3">
    <source>
        <dbReference type="ARBA" id="ARBA00022692"/>
    </source>
</evidence>
<dbReference type="InterPro" id="IPR037185">
    <property type="entry name" value="EmrE-like"/>
</dbReference>